<keyword evidence="3" id="KW-1185">Reference proteome</keyword>
<comment type="caution">
    <text evidence="2">The sequence shown here is derived from an EMBL/GenBank/DDBJ whole genome shotgun (WGS) entry which is preliminary data.</text>
</comment>
<evidence type="ECO:0000256" key="1">
    <source>
        <dbReference type="SAM" id="MobiDB-lite"/>
    </source>
</evidence>
<proteinExistence type="predicted"/>
<feature type="region of interest" description="Disordered" evidence="1">
    <location>
        <begin position="33"/>
        <end position="89"/>
    </location>
</feature>
<dbReference type="AlphaFoldDB" id="S9V618"/>
<sequence length="89" mass="10480">MFLFGARSHVNETQTKINIATRTRTACVKETRSLKDYKDEENTKKESHTSVLTKKKIDREGQRKKNEHLNETQDSLRSSKKENEKRSKQ</sequence>
<feature type="compositionally biased region" description="Basic and acidic residues" evidence="1">
    <location>
        <begin position="55"/>
        <end position="71"/>
    </location>
</feature>
<reference evidence="2 3" key="1">
    <citation type="journal article" date="2013" name="PLoS ONE">
        <title>Predicting the Proteins of Angomonas deanei, Strigomonas culicis and Their Respective Endosymbionts Reveals New Aspects of the Trypanosomatidae Family.</title>
        <authorList>
            <person name="Motta M.C."/>
            <person name="Martins A.C."/>
            <person name="de Souza S.S."/>
            <person name="Catta-Preta C.M."/>
            <person name="Silva R."/>
            <person name="Klein C.C."/>
            <person name="de Almeida L.G."/>
            <person name="de Lima Cunha O."/>
            <person name="Ciapina L.P."/>
            <person name="Brocchi M."/>
            <person name="Colabardini A.C."/>
            <person name="de Araujo Lima B."/>
            <person name="Machado C.R."/>
            <person name="de Almeida Soares C.M."/>
            <person name="Probst C.M."/>
            <person name="de Menezes C.B."/>
            <person name="Thompson C.E."/>
            <person name="Bartholomeu D.C."/>
            <person name="Gradia D.F."/>
            <person name="Pavoni D.P."/>
            <person name="Grisard E.C."/>
            <person name="Fantinatti-Garboggini F."/>
            <person name="Marchini F.K."/>
            <person name="Rodrigues-Luiz G.F."/>
            <person name="Wagner G."/>
            <person name="Goldman G.H."/>
            <person name="Fietto J.L."/>
            <person name="Elias M.C."/>
            <person name="Goldman M.H."/>
            <person name="Sagot M.F."/>
            <person name="Pereira M."/>
            <person name="Stoco P.H."/>
            <person name="de Mendonca-Neto R.P."/>
            <person name="Teixeira S.M."/>
            <person name="Maciel T.E."/>
            <person name="de Oliveira Mendes T.A."/>
            <person name="Urmenyi T.P."/>
            <person name="de Souza W."/>
            <person name="Schenkman S."/>
            <person name="de Vasconcelos A.T."/>
        </authorList>
    </citation>
    <scope>NUCLEOTIDE SEQUENCE [LARGE SCALE GENOMIC DNA]</scope>
</reference>
<evidence type="ECO:0000313" key="3">
    <source>
        <dbReference type="Proteomes" id="UP000015354"/>
    </source>
</evidence>
<feature type="compositionally biased region" description="Basic and acidic residues" evidence="1">
    <location>
        <begin position="77"/>
        <end position="89"/>
    </location>
</feature>
<name>S9V618_9TRYP</name>
<dbReference type="Proteomes" id="UP000015354">
    <property type="component" value="Unassembled WGS sequence"/>
</dbReference>
<evidence type="ECO:0000313" key="2">
    <source>
        <dbReference type="EMBL" id="EPY18355.1"/>
    </source>
</evidence>
<feature type="compositionally biased region" description="Basic and acidic residues" evidence="1">
    <location>
        <begin position="33"/>
        <end position="48"/>
    </location>
</feature>
<protein>
    <submittedName>
        <fullName evidence="2">Uncharacterized protein</fullName>
    </submittedName>
</protein>
<dbReference type="EMBL" id="ATMH01009974">
    <property type="protein sequence ID" value="EPY18355.1"/>
    <property type="molecule type" value="Genomic_DNA"/>
</dbReference>
<gene>
    <name evidence="2" type="ORF">STCU_10025</name>
</gene>
<organism evidence="2 3">
    <name type="scientific">Strigomonas culicis</name>
    <dbReference type="NCBI Taxonomy" id="28005"/>
    <lineage>
        <taxon>Eukaryota</taxon>
        <taxon>Discoba</taxon>
        <taxon>Euglenozoa</taxon>
        <taxon>Kinetoplastea</taxon>
        <taxon>Metakinetoplastina</taxon>
        <taxon>Trypanosomatida</taxon>
        <taxon>Trypanosomatidae</taxon>
        <taxon>Strigomonadinae</taxon>
        <taxon>Strigomonas</taxon>
    </lineage>
</organism>
<accession>S9V618</accession>